<dbReference type="InterPro" id="IPR036322">
    <property type="entry name" value="WD40_repeat_dom_sf"/>
</dbReference>
<dbReference type="Pfam" id="PF08308">
    <property type="entry name" value="PEGA"/>
    <property type="match status" value="1"/>
</dbReference>
<evidence type="ECO:0000259" key="1">
    <source>
        <dbReference type="Pfam" id="PF08308"/>
    </source>
</evidence>
<dbReference type="SUPFAM" id="SSF50978">
    <property type="entry name" value="WD40 repeat-like"/>
    <property type="match status" value="1"/>
</dbReference>
<name>A0A2H0NAU1_9BACT</name>
<feature type="domain" description="PEGA" evidence="1">
    <location>
        <begin position="78"/>
        <end position="114"/>
    </location>
</feature>
<organism evidence="2 3">
    <name type="scientific">Candidatus Jorgensenbacteria bacterium CG11_big_fil_rev_8_21_14_0_20_38_23</name>
    <dbReference type="NCBI Taxonomy" id="1974594"/>
    <lineage>
        <taxon>Bacteria</taxon>
        <taxon>Candidatus Joergenseniibacteriota</taxon>
    </lineage>
</organism>
<reference evidence="2 3" key="1">
    <citation type="submission" date="2017-09" db="EMBL/GenBank/DDBJ databases">
        <title>Depth-based differentiation of microbial function through sediment-hosted aquifers and enrichment of novel symbionts in the deep terrestrial subsurface.</title>
        <authorList>
            <person name="Probst A.J."/>
            <person name="Ladd B."/>
            <person name="Jarett J.K."/>
            <person name="Geller-Mcgrath D.E."/>
            <person name="Sieber C.M."/>
            <person name="Emerson J.B."/>
            <person name="Anantharaman K."/>
            <person name="Thomas B.C."/>
            <person name="Malmstrom R."/>
            <person name="Stieglmeier M."/>
            <person name="Klingl A."/>
            <person name="Woyke T."/>
            <person name="Ryan C.M."/>
            <person name="Banfield J.F."/>
        </authorList>
    </citation>
    <scope>NUCLEOTIDE SEQUENCE [LARGE SCALE GENOMIC DNA]</scope>
    <source>
        <strain evidence="2">CG11_big_fil_rev_8_21_14_0_20_38_23</strain>
    </source>
</reference>
<dbReference type="AlphaFoldDB" id="A0A2H0NAU1"/>
<dbReference type="InterPro" id="IPR013229">
    <property type="entry name" value="PEGA"/>
</dbReference>
<evidence type="ECO:0000313" key="3">
    <source>
        <dbReference type="Proteomes" id="UP000228867"/>
    </source>
</evidence>
<accession>A0A2H0NAU1</accession>
<dbReference type="Proteomes" id="UP000228867">
    <property type="component" value="Unassembled WGS sequence"/>
</dbReference>
<gene>
    <name evidence="2" type="ORF">COV54_03680</name>
</gene>
<dbReference type="EMBL" id="PCWR01000072">
    <property type="protein sequence ID" value="PIR05997.1"/>
    <property type="molecule type" value="Genomic_DNA"/>
</dbReference>
<protein>
    <recommendedName>
        <fullName evidence="1">PEGA domain-containing protein</fullName>
    </recommendedName>
</protein>
<proteinExistence type="predicted"/>
<sequence>MPKKLRKLFLFVLTVIFVVVGAYLFLTASGLVVNWKNWPHLSITKTGDIALKFSPAEAQIKINQKPYHVNRGLFPGDILISKLTPGDYQIEIVKEGYQSWQKTLKVKPAEVTSATHIRLFTSSPSWQSPLSEKIKDFWLTGEGLVYQTKKDELKFNQFYLKGNKVILSSSQSKLIITADTFDNYFLTNLEKPATAINFNELFTSLREQLKSADSSLIKKTYFHPFSPTKIIIATTNAFYALDVEKIKLEFLTRAAQFKTASISSSELFFINKKGDLNIFNLVLKTADIKALHLQNISFLKIAPDGTEIGFLTSEGEFLIFNRLNNELKSLTKEIKDFYFSPEGKRVFLISLNNKTFIFYLDNYETDNYKNSAGDILTIDFLQEQTFGQFNWLSDYPNNFLILADNKLIVSETDPRPPLNWQVLESGVKKYSFADGKIYLLKEEGKFLQGNEIFF</sequence>
<comment type="caution">
    <text evidence="2">The sequence shown here is derived from an EMBL/GenBank/DDBJ whole genome shotgun (WGS) entry which is preliminary data.</text>
</comment>
<evidence type="ECO:0000313" key="2">
    <source>
        <dbReference type="EMBL" id="PIR05997.1"/>
    </source>
</evidence>